<gene>
    <name evidence="4" type="ORF">IEZ26_00305</name>
</gene>
<feature type="chain" id="PRO_5046344418" description="Calcium-binding protein" evidence="3">
    <location>
        <begin position="22"/>
        <end position="478"/>
    </location>
</feature>
<dbReference type="SUPFAM" id="SSF51120">
    <property type="entry name" value="beta-Roll"/>
    <property type="match status" value="2"/>
</dbReference>
<keyword evidence="2" id="KW-0964">Secreted</keyword>
<evidence type="ECO:0000313" key="4">
    <source>
        <dbReference type="EMBL" id="MBD3923045.1"/>
    </source>
</evidence>
<dbReference type="Pfam" id="PF00353">
    <property type="entry name" value="HemolysinCabind"/>
    <property type="match status" value="3"/>
</dbReference>
<organism evidence="4 5">
    <name type="scientific">Nocardioides cavernae</name>
    <dbReference type="NCBI Taxonomy" id="1921566"/>
    <lineage>
        <taxon>Bacteria</taxon>
        <taxon>Bacillati</taxon>
        <taxon>Actinomycetota</taxon>
        <taxon>Actinomycetes</taxon>
        <taxon>Propionibacteriales</taxon>
        <taxon>Nocardioidaceae</taxon>
        <taxon>Nocardioides</taxon>
    </lineage>
</organism>
<comment type="subcellular location">
    <subcellularLocation>
        <location evidence="1">Secreted</location>
    </subcellularLocation>
</comment>
<keyword evidence="5" id="KW-1185">Reference proteome</keyword>
<dbReference type="EMBL" id="JACXYZ010000001">
    <property type="protein sequence ID" value="MBD3923045.1"/>
    <property type="molecule type" value="Genomic_DNA"/>
</dbReference>
<evidence type="ECO:0008006" key="6">
    <source>
        <dbReference type="Google" id="ProtNLM"/>
    </source>
</evidence>
<dbReference type="PANTHER" id="PTHR38340">
    <property type="entry name" value="S-LAYER PROTEIN"/>
    <property type="match status" value="1"/>
</dbReference>
<feature type="signal peptide" evidence="3">
    <location>
        <begin position="1"/>
        <end position="21"/>
    </location>
</feature>
<dbReference type="InterPro" id="IPR011049">
    <property type="entry name" value="Serralysin-like_metalloprot_C"/>
</dbReference>
<evidence type="ECO:0000256" key="1">
    <source>
        <dbReference type="ARBA" id="ARBA00004613"/>
    </source>
</evidence>
<dbReference type="InterPro" id="IPR001343">
    <property type="entry name" value="Hemolysn_Ca-bd"/>
</dbReference>
<name>A0ABR8N4F3_9ACTN</name>
<comment type="caution">
    <text evidence="4">The sequence shown here is derived from an EMBL/GenBank/DDBJ whole genome shotgun (WGS) entry which is preliminary data.</text>
</comment>
<dbReference type="Proteomes" id="UP000618818">
    <property type="component" value="Unassembled WGS sequence"/>
</dbReference>
<reference evidence="4 5" key="1">
    <citation type="submission" date="2020-09" db="EMBL/GenBank/DDBJ databases">
        <title>novel species in genus Nocardioides.</title>
        <authorList>
            <person name="Zhang G."/>
        </authorList>
    </citation>
    <scope>NUCLEOTIDE SEQUENCE [LARGE SCALE GENOMIC DNA]</scope>
    <source>
        <strain evidence="4 5">KCTC 39551</strain>
    </source>
</reference>
<dbReference type="InterPro" id="IPR050557">
    <property type="entry name" value="RTX_toxin/Mannuronan_C5-epim"/>
</dbReference>
<evidence type="ECO:0000256" key="3">
    <source>
        <dbReference type="SAM" id="SignalP"/>
    </source>
</evidence>
<dbReference type="Gene3D" id="2.150.10.10">
    <property type="entry name" value="Serralysin-like metalloprotease, C-terminal"/>
    <property type="match status" value="2"/>
</dbReference>
<accession>A0ABR8N4F3</accession>
<evidence type="ECO:0000313" key="5">
    <source>
        <dbReference type="Proteomes" id="UP000618818"/>
    </source>
</evidence>
<proteinExistence type="predicted"/>
<protein>
    <recommendedName>
        <fullName evidence="6">Calcium-binding protein</fullName>
    </recommendedName>
</protein>
<keyword evidence="3" id="KW-0732">Signal</keyword>
<evidence type="ECO:0000256" key="2">
    <source>
        <dbReference type="ARBA" id="ARBA00022525"/>
    </source>
</evidence>
<dbReference type="RefSeq" id="WP_191192957.1">
    <property type="nucleotide sequence ID" value="NZ_JACXYZ010000001.1"/>
</dbReference>
<dbReference type="PANTHER" id="PTHR38340:SF1">
    <property type="entry name" value="S-LAYER PROTEIN"/>
    <property type="match status" value="1"/>
</dbReference>
<sequence>MARVSSLSASIVLLASSAVMALQGVAAADVPTCQGRPATIVGPTSGNSTVGTPGDDVIVTTAEGASGRGTIDAGDGNDVLCVVPGAGTIPHPNVDSTFDVMMGAGNDTVVVEETRHTSYLRVTLGGGDDTFLGSSRPETVFAGDAQLAYPHLGGDSGRDHIDAGLGSDTVYSGSPSPDIPNDDTVISGAGGDSLYIGGRGAVLDNGGTAGDGTGDNLAIIHRGWLQRRVTVDNASRVATSDAGELMRWSNVQFFHVYVDSPLTFTGSDAAEVLTVSTSLAPEHRYATTVDAAMGTGDDAVRYATGPMSGTLDGGEGDDSIEMPHCSTIEYRLGRQFRCSDTTDDGGRFSFVTEARRFEGRTLVTAGRRADIVGTRSRDAIVVRAPRIFVDARGGDDRVTVAPYAKTKTSTLVGGTGDDVLLGGKRNDRLVGGAGRDLLVGRADDDVLTGGTGRDTARGGAGKDRCYAETARRCEVPRT</sequence>
<dbReference type="PRINTS" id="PR00313">
    <property type="entry name" value="CABNDNGRPT"/>
</dbReference>